<dbReference type="eggNOG" id="COG1514">
    <property type="taxonomic scope" value="Bacteria"/>
</dbReference>
<dbReference type="RefSeq" id="WP_035936295.1">
    <property type="nucleotide sequence ID" value="NZ_AVPL01000017.1"/>
</dbReference>
<organism evidence="1 2">
    <name type="scientific">Knoellia aerolata DSM 18566</name>
    <dbReference type="NCBI Taxonomy" id="1385519"/>
    <lineage>
        <taxon>Bacteria</taxon>
        <taxon>Bacillati</taxon>
        <taxon>Actinomycetota</taxon>
        <taxon>Actinomycetes</taxon>
        <taxon>Micrococcales</taxon>
        <taxon>Intrasporangiaceae</taxon>
        <taxon>Knoellia</taxon>
    </lineage>
</organism>
<dbReference type="Pfam" id="PF13563">
    <property type="entry name" value="2_5_RNA_ligase2"/>
    <property type="match status" value="1"/>
</dbReference>
<reference evidence="1 2" key="1">
    <citation type="submission" date="2013-08" db="EMBL/GenBank/DDBJ databases">
        <title>The genome sequence of Knoellia aerolata.</title>
        <authorList>
            <person name="Zhu W."/>
            <person name="Wang G."/>
        </authorList>
    </citation>
    <scope>NUCLEOTIDE SEQUENCE [LARGE SCALE GENOMIC DNA]</scope>
    <source>
        <strain evidence="1 2">DSM 18566</strain>
    </source>
</reference>
<dbReference type="InterPro" id="IPR009097">
    <property type="entry name" value="Cyclic_Pdiesterase"/>
</dbReference>
<comment type="caution">
    <text evidence="1">The sequence shown here is derived from an EMBL/GenBank/DDBJ whole genome shotgun (WGS) entry which is preliminary data.</text>
</comment>
<proteinExistence type="predicted"/>
<dbReference type="SUPFAM" id="SSF55144">
    <property type="entry name" value="LigT-like"/>
    <property type="match status" value="1"/>
</dbReference>
<gene>
    <name evidence="1" type="ORF">N801_07370</name>
</gene>
<protein>
    <recommendedName>
        <fullName evidence="3">2'-5' RNA ligase</fullName>
    </recommendedName>
</protein>
<evidence type="ECO:0008006" key="3">
    <source>
        <dbReference type="Google" id="ProtNLM"/>
    </source>
</evidence>
<dbReference type="AlphaFoldDB" id="A0A0A0JZI8"/>
<dbReference type="Gene3D" id="3.90.1140.10">
    <property type="entry name" value="Cyclic phosphodiesterase"/>
    <property type="match status" value="1"/>
</dbReference>
<evidence type="ECO:0000313" key="2">
    <source>
        <dbReference type="Proteomes" id="UP000030013"/>
    </source>
</evidence>
<dbReference type="OrthoDB" id="3397424at2"/>
<evidence type="ECO:0000313" key="1">
    <source>
        <dbReference type="EMBL" id="KGN41482.1"/>
    </source>
</evidence>
<dbReference type="STRING" id="1385519.N801_07370"/>
<keyword evidence="2" id="KW-1185">Reference proteome</keyword>
<sequence>MQALELLLDDDTDDAVRREWLTLSRAGLPSQADHTGGTNAPHITVLATDDLPASDEEVGASLTGLVPVTVRLGPVIAFPGRRLVLARLVVADAMLLQLHATVVAASRAAPSPLTTPGRWVPHVTLARGIPMGDLGAALSLLRTPGLDGSATRLRRWDSVERKTYPVHC</sequence>
<dbReference type="Proteomes" id="UP000030013">
    <property type="component" value="Unassembled WGS sequence"/>
</dbReference>
<dbReference type="EMBL" id="AVPL01000017">
    <property type="protein sequence ID" value="KGN41482.1"/>
    <property type="molecule type" value="Genomic_DNA"/>
</dbReference>
<name>A0A0A0JZI8_9MICO</name>
<accession>A0A0A0JZI8</accession>